<dbReference type="AlphaFoldDB" id="A0A078F3K3"/>
<evidence type="ECO:0000313" key="2">
    <source>
        <dbReference type="EMBL" id="CAF2058649.1"/>
    </source>
</evidence>
<keyword evidence="4" id="KW-1185">Reference proteome</keyword>
<reference evidence="3" key="2">
    <citation type="submission" date="2014-06" db="EMBL/GenBank/DDBJ databases">
        <authorList>
            <person name="Genoscope - CEA"/>
        </authorList>
    </citation>
    <scope>NUCLEOTIDE SEQUENCE</scope>
</reference>
<sequence>MVSLYPLRFPPFLFRFSSPMETFCCVRWSRLLCFYGIFSIGSCSTIRFIQIRCFGLGAKPQSTWRLHVRKVPASFHAAAAVTSFLSGPFRVLAFGPGLIVCDWFVFFLFFKFLYLNFQLLYPLKKKTKNLMRKPLKNNIKYFVYNLVFYNV</sequence>
<dbReference type="Proteomes" id="UP000028999">
    <property type="component" value="Unassembled WGS sequence"/>
</dbReference>
<dbReference type="EMBL" id="HG994370">
    <property type="protein sequence ID" value="CAF2058649.1"/>
    <property type="molecule type" value="Genomic_DNA"/>
</dbReference>
<reference evidence="3 4" key="1">
    <citation type="journal article" date="2014" name="Science">
        <title>Plant genetics. Early allopolyploid evolution in the post-Neolithic Brassica napus oilseed genome.</title>
        <authorList>
            <person name="Chalhoub B."/>
            <person name="Denoeud F."/>
            <person name="Liu S."/>
            <person name="Parkin I.A."/>
            <person name="Tang H."/>
            <person name="Wang X."/>
            <person name="Chiquet J."/>
            <person name="Belcram H."/>
            <person name="Tong C."/>
            <person name="Samans B."/>
            <person name="Correa M."/>
            <person name="Da Silva C."/>
            <person name="Just J."/>
            <person name="Falentin C."/>
            <person name="Koh C.S."/>
            <person name="Le Clainche I."/>
            <person name="Bernard M."/>
            <person name="Bento P."/>
            <person name="Noel B."/>
            <person name="Labadie K."/>
            <person name="Alberti A."/>
            <person name="Charles M."/>
            <person name="Arnaud D."/>
            <person name="Guo H."/>
            <person name="Daviaud C."/>
            <person name="Alamery S."/>
            <person name="Jabbari K."/>
            <person name="Zhao M."/>
            <person name="Edger P.P."/>
            <person name="Chelaifa H."/>
            <person name="Tack D."/>
            <person name="Lassalle G."/>
            <person name="Mestiri I."/>
            <person name="Schnel N."/>
            <person name="Le Paslier M.C."/>
            <person name="Fan G."/>
            <person name="Renault V."/>
            <person name="Bayer P.E."/>
            <person name="Golicz A.A."/>
            <person name="Manoli S."/>
            <person name="Lee T.H."/>
            <person name="Thi V.H."/>
            <person name="Chalabi S."/>
            <person name="Hu Q."/>
            <person name="Fan C."/>
            <person name="Tollenaere R."/>
            <person name="Lu Y."/>
            <person name="Battail C."/>
            <person name="Shen J."/>
            <person name="Sidebottom C.H."/>
            <person name="Wang X."/>
            <person name="Canaguier A."/>
            <person name="Chauveau A."/>
            <person name="Berard A."/>
            <person name="Deniot G."/>
            <person name="Guan M."/>
            <person name="Liu Z."/>
            <person name="Sun F."/>
            <person name="Lim Y.P."/>
            <person name="Lyons E."/>
            <person name="Town C.D."/>
            <person name="Bancroft I."/>
            <person name="Wang X."/>
            <person name="Meng J."/>
            <person name="Ma J."/>
            <person name="Pires J.C."/>
            <person name="King G.J."/>
            <person name="Brunel D."/>
            <person name="Delourme R."/>
            <person name="Renard M."/>
            <person name="Aury J.M."/>
            <person name="Adams K.L."/>
            <person name="Batley J."/>
            <person name="Snowdon R.J."/>
            <person name="Tost J."/>
            <person name="Edwards D."/>
            <person name="Zhou Y."/>
            <person name="Hua W."/>
            <person name="Sharpe A.G."/>
            <person name="Paterson A.H."/>
            <person name="Guan C."/>
            <person name="Wincker P."/>
        </authorList>
    </citation>
    <scope>NUCLEOTIDE SEQUENCE [LARGE SCALE GENOMIC DNA]</scope>
    <source>
        <strain evidence="4">cv. Darmor-bzh</strain>
    </source>
</reference>
<evidence type="ECO:0000313" key="4">
    <source>
        <dbReference type="Proteomes" id="UP000028999"/>
    </source>
</evidence>
<evidence type="ECO:0000313" key="3">
    <source>
        <dbReference type="EMBL" id="CDY07549.1"/>
    </source>
</evidence>
<feature type="transmembrane region" description="Helical" evidence="1">
    <location>
        <begin position="71"/>
        <end position="91"/>
    </location>
</feature>
<dbReference type="EMBL" id="LK031979">
    <property type="protein sequence ID" value="CDY07549.1"/>
    <property type="molecule type" value="Genomic_DNA"/>
</dbReference>
<evidence type="ECO:0000256" key="1">
    <source>
        <dbReference type="SAM" id="Phobius"/>
    </source>
</evidence>
<dbReference type="Gramene" id="CDY07549">
    <property type="protein sequence ID" value="CDY07549"/>
    <property type="gene ID" value="GSBRNA2T00124612001"/>
</dbReference>
<keyword evidence="1" id="KW-0472">Membrane</keyword>
<dbReference type="Proteomes" id="UP001295469">
    <property type="component" value="Chromosome C06"/>
</dbReference>
<reference evidence="2" key="3">
    <citation type="submission" date="2021-01" db="EMBL/GenBank/DDBJ databases">
        <authorList>
            <consortium name="Genoscope - CEA"/>
            <person name="William W."/>
        </authorList>
    </citation>
    <scope>NUCLEOTIDE SEQUENCE</scope>
</reference>
<name>A0A078F3K3_BRANA</name>
<gene>
    <name evidence="3" type="primary">BnaC06g15150D</name>
    <name evidence="2" type="ORF">DARMORV10_C06P22070.1</name>
    <name evidence="3" type="ORF">GSBRNA2T00124612001</name>
</gene>
<dbReference type="PaxDb" id="3708-A0A078F3K3"/>
<organism evidence="3 4">
    <name type="scientific">Brassica napus</name>
    <name type="common">Rape</name>
    <dbReference type="NCBI Taxonomy" id="3708"/>
    <lineage>
        <taxon>Eukaryota</taxon>
        <taxon>Viridiplantae</taxon>
        <taxon>Streptophyta</taxon>
        <taxon>Embryophyta</taxon>
        <taxon>Tracheophyta</taxon>
        <taxon>Spermatophyta</taxon>
        <taxon>Magnoliopsida</taxon>
        <taxon>eudicotyledons</taxon>
        <taxon>Gunneridae</taxon>
        <taxon>Pentapetalae</taxon>
        <taxon>rosids</taxon>
        <taxon>malvids</taxon>
        <taxon>Brassicales</taxon>
        <taxon>Brassicaceae</taxon>
        <taxon>Brassiceae</taxon>
        <taxon>Brassica</taxon>
    </lineage>
</organism>
<feature type="transmembrane region" description="Helical" evidence="1">
    <location>
        <begin position="28"/>
        <end position="50"/>
    </location>
</feature>
<keyword evidence="1" id="KW-1133">Transmembrane helix</keyword>
<feature type="transmembrane region" description="Helical" evidence="1">
    <location>
        <begin position="103"/>
        <end position="123"/>
    </location>
</feature>
<accession>A0A078F3K3</accession>
<proteinExistence type="predicted"/>
<keyword evidence="1" id="KW-0812">Transmembrane</keyword>
<protein>
    <submittedName>
        <fullName evidence="2">(rape) hypothetical protein</fullName>
    </submittedName>
    <submittedName>
        <fullName evidence="3">BnaC06g15150D protein</fullName>
    </submittedName>
</protein>